<keyword evidence="1" id="KW-1133">Transmembrane helix</keyword>
<evidence type="ECO:0000256" key="1">
    <source>
        <dbReference type="SAM" id="Phobius"/>
    </source>
</evidence>
<reference evidence="3" key="1">
    <citation type="submission" date="2018-05" db="EMBL/GenBank/DDBJ databases">
        <title>Ignatzschineria dubaiensis sp. nov., isolated from necrotic foot tissues of dromedaries (Camelus dromedarius) and associated maggots in Dubai, United Arab Emirates.</title>
        <authorList>
            <person name="Tsang C.C."/>
            <person name="Tang J.Y.M."/>
            <person name="Fong J.Y.H."/>
            <person name="Kinne J."/>
            <person name="Lee H.H."/>
            <person name="Joseph M."/>
            <person name="Jose S."/>
            <person name="Schuster R.K."/>
            <person name="Tang Y."/>
            <person name="Sivakumar S."/>
            <person name="Chen J.H.K."/>
            <person name="Teng J.L.L."/>
            <person name="Lau S.K.P."/>
            <person name="Wernery U."/>
            <person name="Woo P.C.Y."/>
        </authorList>
    </citation>
    <scope>NUCLEOTIDE SEQUENCE [LARGE SCALE GENOMIC DNA]</scope>
    <source>
        <strain evidence="3">UAE-HKU57</strain>
    </source>
</reference>
<evidence type="ECO:0008006" key="4">
    <source>
        <dbReference type="Google" id="ProtNLM"/>
    </source>
</evidence>
<feature type="transmembrane region" description="Helical" evidence="1">
    <location>
        <begin position="92"/>
        <end position="113"/>
    </location>
</feature>
<accession>A0A2U2AQN6</accession>
<sequence length="429" mass="48913">MLVKHKVKPCDALESFFFTVLTTFLLFNIKFKGLPPTFFISSAILTIMALYFIAKNGTISSRFLKLSFLYALFFITLMLSFAANAGNPDIHLIKMGGTIFFISIIVPYAYLAYFKNREVMILRYIALAGIINAIFLIGMFLSYSFKATYLSLLLSTDLTNLKGDIDLTSSLYSMRMIGLTGSATYGMAVTQVVLAFVYVYYVLTTAQRFTIKNSIVLGTILLSAVLSGRTAFVGIALLFIYLLLFLNFKDIIKNTLLLIVFLVVLFLTSQYFLPENFYSFFENWMLEFFTKGKDTGSLKANLAMYKYGWDDFSLLGDFRWSKSEIDKSYYMDTDVGWYRLLFAFGYLGSGFLIIYFVSLLGFQTRLNIKNITSLFIGIFLLVVLFKGAILFDFYICFFILVILQLSYSGKEYVSSSDRIYETSMSYKAS</sequence>
<feature type="transmembrane region" description="Helical" evidence="1">
    <location>
        <begin position="66"/>
        <end position="86"/>
    </location>
</feature>
<dbReference type="RefSeq" id="WP_109217877.1">
    <property type="nucleotide sequence ID" value="NZ_QEWW01000003.1"/>
</dbReference>
<keyword evidence="1" id="KW-0472">Membrane</keyword>
<name>A0A2U2AQN6_9GAMM</name>
<keyword evidence="1" id="KW-0812">Transmembrane</keyword>
<feature type="transmembrane region" description="Helical" evidence="1">
    <location>
        <begin position="210"/>
        <end position="226"/>
    </location>
</feature>
<feature type="transmembrane region" description="Helical" evidence="1">
    <location>
        <begin position="125"/>
        <end position="145"/>
    </location>
</feature>
<feature type="transmembrane region" description="Helical" evidence="1">
    <location>
        <begin position="37"/>
        <end position="54"/>
    </location>
</feature>
<dbReference type="EMBL" id="QEWW01000003">
    <property type="protein sequence ID" value="PWD86179.1"/>
    <property type="molecule type" value="Genomic_DNA"/>
</dbReference>
<comment type="caution">
    <text evidence="2">The sequence shown here is derived from an EMBL/GenBank/DDBJ whole genome shotgun (WGS) entry which is preliminary data.</text>
</comment>
<protein>
    <recommendedName>
        <fullName evidence="4">O-antigen ligase domain-containing protein</fullName>
    </recommendedName>
</protein>
<proteinExistence type="predicted"/>
<feature type="transmembrane region" description="Helical" evidence="1">
    <location>
        <begin position="183"/>
        <end position="203"/>
    </location>
</feature>
<feature type="transmembrane region" description="Helical" evidence="1">
    <location>
        <begin position="12"/>
        <end position="31"/>
    </location>
</feature>
<feature type="transmembrane region" description="Helical" evidence="1">
    <location>
        <begin position="255"/>
        <end position="273"/>
    </location>
</feature>
<gene>
    <name evidence="2" type="ORF">DC077_05395</name>
</gene>
<evidence type="ECO:0000313" key="2">
    <source>
        <dbReference type="EMBL" id="PWD86179.1"/>
    </source>
</evidence>
<feature type="transmembrane region" description="Helical" evidence="1">
    <location>
        <begin position="337"/>
        <end position="362"/>
    </location>
</feature>
<evidence type="ECO:0000313" key="3">
    <source>
        <dbReference type="Proteomes" id="UP000245059"/>
    </source>
</evidence>
<dbReference type="AlphaFoldDB" id="A0A2U2AQN6"/>
<organism evidence="2 3">
    <name type="scientific">Ignatzschineria cameli</name>
    <dbReference type="NCBI Taxonomy" id="2182793"/>
    <lineage>
        <taxon>Bacteria</taxon>
        <taxon>Pseudomonadati</taxon>
        <taxon>Pseudomonadota</taxon>
        <taxon>Gammaproteobacteria</taxon>
        <taxon>Cardiobacteriales</taxon>
        <taxon>Ignatzschineriaceae</taxon>
        <taxon>Ignatzschineria</taxon>
    </lineage>
</organism>
<feature type="transmembrane region" description="Helical" evidence="1">
    <location>
        <begin position="374"/>
        <end position="407"/>
    </location>
</feature>
<feature type="transmembrane region" description="Helical" evidence="1">
    <location>
        <begin position="232"/>
        <end position="248"/>
    </location>
</feature>
<dbReference type="Proteomes" id="UP000245059">
    <property type="component" value="Unassembled WGS sequence"/>
</dbReference>